<evidence type="ECO:0008006" key="3">
    <source>
        <dbReference type="Google" id="ProtNLM"/>
    </source>
</evidence>
<evidence type="ECO:0000313" key="1">
    <source>
        <dbReference type="EMBL" id="KIM77089.1"/>
    </source>
</evidence>
<reference evidence="1 2" key="1">
    <citation type="submission" date="2014-04" db="EMBL/GenBank/DDBJ databases">
        <authorList>
            <consortium name="DOE Joint Genome Institute"/>
            <person name="Kuo A."/>
            <person name="Tarkka M."/>
            <person name="Buscot F."/>
            <person name="Kohler A."/>
            <person name="Nagy L.G."/>
            <person name="Floudas D."/>
            <person name="Copeland A."/>
            <person name="Barry K.W."/>
            <person name="Cichocki N."/>
            <person name="Veneault-Fourrey C."/>
            <person name="LaButti K."/>
            <person name="Lindquist E.A."/>
            <person name="Lipzen A."/>
            <person name="Lundell T."/>
            <person name="Morin E."/>
            <person name="Murat C."/>
            <person name="Sun H."/>
            <person name="Tunlid A."/>
            <person name="Henrissat B."/>
            <person name="Grigoriev I.V."/>
            <person name="Hibbett D.S."/>
            <person name="Martin F."/>
            <person name="Nordberg H.P."/>
            <person name="Cantor M.N."/>
            <person name="Hua S.X."/>
        </authorList>
    </citation>
    <scope>NUCLEOTIDE SEQUENCE [LARGE SCALE GENOMIC DNA]</scope>
    <source>
        <strain evidence="1 2">F 1598</strain>
    </source>
</reference>
<evidence type="ECO:0000313" key="2">
    <source>
        <dbReference type="Proteomes" id="UP000054166"/>
    </source>
</evidence>
<keyword evidence="2" id="KW-1185">Reference proteome</keyword>
<accession>A0A0C3FB72</accession>
<dbReference type="HOGENOM" id="CLU_2074048_0_0_1"/>
<sequence length="118" mass="12626">MMRAAAPNILPSAKAVGGRLLNDAAEIVELKIDKLLHGKSVGLVADGWKSLTKSAVNGVCVNIDYKSYTLELVEVTSNNKDGPAMADQFKSIIDCIETKYNCIVIYFTTDSDGGSKKG</sequence>
<dbReference type="EMBL" id="KN833028">
    <property type="protein sequence ID" value="KIM77089.1"/>
    <property type="molecule type" value="Genomic_DNA"/>
</dbReference>
<organism evidence="1 2">
    <name type="scientific">Piloderma croceum (strain F 1598)</name>
    <dbReference type="NCBI Taxonomy" id="765440"/>
    <lineage>
        <taxon>Eukaryota</taxon>
        <taxon>Fungi</taxon>
        <taxon>Dikarya</taxon>
        <taxon>Basidiomycota</taxon>
        <taxon>Agaricomycotina</taxon>
        <taxon>Agaricomycetes</taxon>
        <taxon>Agaricomycetidae</taxon>
        <taxon>Atheliales</taxon>
        <taxon>Atheliaceae</taxon>
        <taxon>Piloderma</taxon>
    </lineage>
</organism>
<reference evidence="2" key="2">
    <citation type="submission" date="2015-01" db="EMBL/GenBank/DDBJ databases">
        <title>Evolutionary Origins and Diversification of the Mycorrhizal Mutualists.</title>
        <authorList>
            <consortium name="DOE Joint Genome Institute"/>
            <consortium name="Mycorrhizal Genomics Consortium"/>
            <person name="Kohler A."/>
            <person name="Kuo A."/>
            <person name="Nagy L.G."/>
            <person name="Floudas D."/>
            <person name="Copeland A."/>
            <person name="Barry K.W."/>
            <person name="Cichocki N."/>
            <person name="Veneault-Fourrey C."/>
            <person name="LaButti K."/>
            <person name="Lindquist E.A."/>
            <person name="Lipzen A."/>
            <person name="Lundell T."/>
            <person name="Morin E."/>
            <person name="Murat C."/>
            <person name="Riley R."/>
            <person name="Ohm R."/>
            <person name="Sun H."/>
            <person name="Tunlid A."/>
            <person name="Henrissat B."/>
            <person name="Grigoriev I.V."/>
            <person name="Hibbett D.S."/>
            <person name="Martin F."/>
        </authorList>
    </citation>
    <scope>NUCLEOTIDE SEQUENCE [LARGE SCALE GENOMIC DNA]</scope>
    <source>
        <strain evidence="2">F 1598</strain>
    </source>
</reference>
<dbReference type="OrthoDB" id="3063894at2759"/>
<gene>
    <name evidence="1" type="ORF">PILCRDRAFT_12274</name>
</gene>
<dbReference type="InParanoid" id="A0A0C3FB72"/>
<dbReference type="STRING" id="765440.A0A0C3FB72"/>
<name>A0A0C3FB72_PILCF</name>
<dbReference type="Proteomes" id="UP000054166">
    <property type="component" value="Unassembled WGS sequence"/>
</dbReference>
<proteinExistence type="predicted"/>
<protein>
    <recommendedName>
        <fullName evidence="3">DUF659 domain-containing protein</fullName>
    </recommendedName>
</protein>
<dbReference type="AlphaFoldDB" id="A0A0C3FB72"/>